<feature type="transmembrane region" description="Helical" evidence="1">
    <location>
        <begin position="101"/>
        <end position="123"/>
    </location>
</feature>
<keyword evidence="2" id="KW-0614">Plasmid</keyword>
<keyword evidence="1" id="KW-0472">Membrane</keyword>
<protein>
    <submittedName>
        <fullName evidence="2">Yip1 family protein</fullName>
    </submittedName>
</protein>
<name>A0ABZ2IG44_9CAUL</name>
<evidence type="ECO:0000313" key="3">
    <source>
        <dbReference type="Proteomes" id="UP001363460"/>
    </source>
</evidence>
<dbReference type="RefSeq" id="WP_338578687.1">
    <property type="nucleotide sequence ID" value="NZ_CP146370.1"/>
</dbReference>
<keyword evidence="1" id="KW-0812">Transmembrane</keyword>
<feature type="transmembrane region" description="Helical" evidence="1">
    <location>
        <begin position="135"/>
        <end position="158"/>
    </location>
</feature>
<organism evidence="2 3">
    <name type="scientific">Brevundimonas olei</name>
    <dbReference type="NCBI Taxonomy" id="657642"/>
    <lineage>
        <taxon>Bacteria</taxon>
        <taxon>Pseudomonadati</taxon>
        <taxon>Pseudomonadota</taxon>
        <taxon>Alphaproteobacteria</taxon>
        <taxon>Caulobacterales</taxon>
        <taxon>Caulobacteraceae</taxon>
        <taxon>Brevundimonas</taxon>
    </lineage>
</organism>
<keyword evidence="3" id="KW-1185">Reference proteome</keyword>
<evidence type="ECO:0000256" key="1">
    <source>
        <dbReference type="SAM" id="Phobius"/>
    </source>
</evidence>
<geneLocation type="plasmid" evidence="2 3">
    <name>unnamed</name>
</geneLocation>
<accession>A0ABZ2IG44</accession>
<keyword evidence="1" id="KW-1133">Transmembrane helix</keyword>
<dbReference type="EMBL" id="CP146370">
    <property type="protein sequence ID" value="WWT56534.1"/>
    <property type="molecule type" value="Genomic_DNA"/>
</dbReference>
<dbReference type="Proteomes" id="UP001363460">
    <property type="component" value="Plasmid unnamed"/>
</dbReference>
<proteinExistence type="predicted"/>
<reference evidence="2 3" key="1">
    <citation type="submission" date="2024-02" db="EMBL/GenBank/DDBJ databases">
        <title>Distribution and functional of Brevundimonas-related endobacteria within Verticillium dahliae.</title>
        <authorList>
            <person name="Zeng H."/>
        </authorList>
    </citation>
    <scope>NUCLEOTIDE SEQUENCE [LARGE SCALE GENOMIC DNA]</scope>
    <source>
        <strain evidence="2 3">TRM 44200</strain>
        <plasmid evidence="2 3">unnamed</plasmid>
    </source>
</reference>
<evidence type="ECO:0000313" key="2">
    <source>
        <dbReference type="EMBL" id="WWT56534.1"/>
    </source>
</evidence>
<gene>
    <name evidence="2" type="ORF">V8J38_16925</name>
</gene>
<sequence length="185" mass="20690">MTQSSKGSLAEALDSIAKRRAEIPPPAGDAQAQVYAEHRRRKRVLREARDAIWEAGDSAKVSRLIDDAQADEDEALADALKGMVFEYVEYDRRGRLPMRAFLGPLLVCAPLLLSIAVFLFFGVNAFRDPEYKMNSLIVSGAFVGIPLGIVIITLLYDWAWDQARPWYREPKLPPRKCAQASIKAN</sequence>